<organism evidence="2 3">
    <name type="scientific">Chaetoceros tenuissimus</name>
    <dbReference type="NCBI Taxonomy" id="426638"/>
    <lineage>
        <taxon>Eukaryota</taxon>
        <taxon>Sar</taxon>
        <taxon>Stramenopiles</taxon>
        <taxon>Ochrophyta</taxon>
        <taxon>Bacillariophyta</taxon>
        <taxon>Coscinodiscophyceae</taxon>
        <taxon>Chaetocerotophycidae</taxon>
        <taxon>Chaetocerotales</taxon>
        <taxon>Chaetocerotaceae</taxon>
        <taxon>Chaetoceros</taxon>
    </lineage>
</organism>
<feature type="region of interest" description="Disordered" evidence="1">
    <location>
        <begin position="1"/>
        <end position="195"/>
    </location>
</feature>
<feature type="compositionally biased region" description="Polar residues" evidence="1">
    <location>
        <begin position="64"/>
        <end position="85"/>
    </location>
</feature>
<dbReference type="EMBL" id="BLLK01000062">
    <property type="protein sequence ID" value="GFH58400.1"/>
    <property type="molecule type" value="Genomic_DNA"/>
</dbReference>
<feature type="compositionally biased region" description="Polar residues" evidence="1">
    <location>
        <begin position="223"/>
        <end position="234"/>
    </location>
</feature>
<comment type="caution">
    <text evidence="2">The sequence shown here is derived from an EMBL/GenBank/DDBJ whole genome shotgun (WGS) entry which is preliminary data.</text>
</comment>
<evidence type="ECO:0000256" key="1">
    <source>
        <dbReference type="SAM" id="MobiDB-lite"/>
    </source>
</evidence>
<feature type="compositionally biased region" description="Low complexity" evidence="1">
    <location>
        <begin position="159"/>
        <end position="171"/>
    </location>
</feature>
<protein>
    <submittedName>
        <fullName evidence="2">Uncharacterized protein</fullName>
    </submittedName>
</protein>
<feature type="compositionally biased region" description="Low complexity" evidence="1">
    <location>
        <begin position="86"/>
        <end position="101"/>
    </location>
</feature>
<evidence type="ECO:0000313" key="3">
    <source>
        <dbReference type="Proteomes" id="UP001054902"/>
    </source>
</evidence>
<feature type="compositionally biased region" description="Polar residues" evidence="1">
    <location>
        <begin position="1"/>
        <end position="11"/>
    </location>
</feature>
<gene>
    <name evidence="2" type="ORF">CTEN210_14876</name>
</gene>
<keyword evidence="3" id="KW-1185">Reference proteome</keyword>
<feature type="compositionally biased region" description="Low complexity" evidence="1">
    <location>
        <begin position="12"/>
        <end position="27"/>
    </location>
</feature>
<reference evidence="2 3" key="1">
    <citation type="journal article" date="2021" name="Sci. Rep.">
        <title>The genome of the diatom Chaetoceros tenuissimus carries an ancient integrated fragment of an extant virus.</title>
        <authorList>
            <person name="Hongo Y."/>
            <person name="Kimura K."/>
            <person name="Takaki Y."/>
            <person name="Yoshida Y."/>
            <person name="Baba S."/>
            <person name="Kobayashi G."/>
            <person name="Nagasaki K."/>
            <person name="Hano T."/>
            <person name="Tomaru Y."/>
        </authorList>
    </citation>
    <scope>NUCLEOTIDE SEQUENCE [LARGE SCALE GENOMIC DNA]</scope>
    <source>
        <strain evidence="2 3">NIES-3715</strain>
    </source>
</reference>
<sequence>MSANDQHQGYISDSDISYKSSSSSDFSDGNDLISYATGTPTSHLLSPPPSTGDTPLSRYHKTRSSSFHIHTPTSMSRPSSQLRATNSQSRARASSIASNNSMTIDTSDHATPRSLSRNNRSVTPILGPVNRSTIANEEMTVNIVQDRPASNPRSGSAPRSNSRNQSRPSSNSRRDSRGRMRNSTPTQTDMQPSRIVGLGANLAVGTVLHTTALTALHEHRSHTSAVTQPRSSKQGPGHRKVRRWNNDKFIGIASDISHANPQRGMKIANIYAEAEMEKGKYAELAPVHNHTLFSTLNGIQDEEHKVKLSQKQLKLLKERFMDGEVVPEQDRQMTDAAKARLQKRQDALYHDGNRMMRENVNKRLLNVVMRACKSSGFTRKVVEAFEQLLVQNMAGVDDTTSTKSMKDDDFWEKVTVQKPFITKKGAITDTHSGVIIRLLFSEGESKGAFNRLLLHAVCQFHGLDTESNTTAKGYSRMLIVTGLCKGCHLKFLDYVPFDDGKKTHVTSKSNAKGSANILADSMSALKVQ</sequence>
<evidence type="ECO:0000313" key="2">
    <source>
        <dbReference type="EMBL" id="GFH58400.1"/>
    </source>
</evidence>
<feature type="compositionally biased region" description="Polar residues" evidence="1">
    <location>
        <begin position="113"/>
        <end position="122"/>
    </location>
</feature>
<feature type="region of interest" description="Disordered" evidence="1">
    <location>
        <begin position="218"/>
        <end position="241"/>
    </location>
</feature>
<proteinExistence type="predicted"/>
<accession>A0AAD3HCC7</accession>
<name>A0AAD3HCC7_9STRA</name>
<dbReference type="AlphaFoldDB" id="A0AAD3HCC7"/>
<dbReference type="Proteomes" id="UP001054902">
    <property type="component" value="Unassembled WGS sequence"/>
</dbReference>